<dbReference type="InterPro" id="IPR029006">
    <property type="entry name" value="ADF-H/Gelsolin-like_dom_sf"/>
</dbReference>
<dbReference type="InterPro" id="IPR007123">
    <property type="entry name" value="Gelsolin-like_dom"/>
</dbReference>
<sequence>MGGYKKGGVASGFKHVETNMYNIKRLLHVKGKKHVSATEVALSWDSFNKGDVFLLDLGKVLIQWNGPNCSIAEKSRVSTGENLSV</sequence>
<dbReference type="EMBL" id="KZ523172">
    <property type="protein sequence ID" value="PKU27991.1"/>
    <property type="molecule type" value="Genomic_DNA"/>
</dbReference>
<dbReference type="AlphaFoldDB" id="A0A2I0T2H5"/>
<gene>
    <name evidence="3" type="ORF">llap_21705</name>
</gene>
<evidence type="ECO:0000256" key="1">
    <source>
        <dbReference type="ARBA" id="ARBA00023203"/>
    </source>
</evidence>
<dbReference type="PANTHER" id="PTHR11977:SF30">
    <property type="entry name" value="VILLIN-LIKE PROTEIN"/>
    <property type="match status" value="1"/>
</dbReference>
<organism evidence="3 4">
    <name type="scientific">Limosa lapponica baueri</name>
    <dbReference type="NCBI Taxonomy" id="1758121"/>
    <lineage>
        <taxon>Eukaryota</taxon>
        <taxon>Metazoa</taxon>
        <taxon>Chordata</taxon>
        <taxon>Craniata</taxon>
        <taxon>Vertebrata</taxon>
        <taxon>Euteleostomi</taxon>
        <taxon>Archelosauria</taxon>
        <taxon>Archosauria</taxon>
        <taxon>Dinosauria</taxon>
        <taxon>Saurischia</taxon>
        <taxon>Theropoda</taxon>
        <taxon>Coelurosauria</taxon>
        <taxon>Aves</taxon>
        <taxon>Neognathae</taxon>
        <taxon>Neoaves</taxon>
        <taxon>Charadriiformes</taxon>
        <taxon>Scolopacidae</taxon>
        <taxon>Limosa</taxon>
    </lineage>
</organism>
<accession>A0A2I0T2H5</accession>
<dbReference type="GO" id="GO:0051016">
    <property type="term" value="P:barbed-end actin filament capping"/>
    <property type="evidence" value="ECO:0007669"/>
    <property type="project" value="TreeGrafter"/>
</dbReference>
<dbReference type="PANTHER" id="PTHR11977">
    <property type="entry name" value="VILLIN"/>
    <property type="match status" value="1"/>
</dbReference>
<dbReference type="SUPFAM" id="SSF82754">
    <property type="entry name" value="C-terminal, gelsolin-like domain of Sec23/24"/>
    <property type="match status" value="1"/>
</dbReference>
<dbReference type="Proteomes" id="UP000233556">
    <property type="component" value="Unassembled WGS sequence"/>
</dbReference>
<dbReference type="GO" id="GO:0005546">
    <property type="term" value="F:phosphatidylinositol-4,5-bisphosphate binding"/>
    <property type="evidence" value="ECO:0007669"/>
    <property type="project" value="TreeGrafter"/>
</dbReference>
<keyword evidence="1" id="KW-0009">Actin-binding</keyword>
<dbReference type="InterPro" id="IPR036180">
    <property type="entry name" value="Gelsolin-like_dom_sf"/>
</dbReference>
<reference evidence="4" key="1">
    <citation type="submission" date="2017-11" db="EMBL/GenBank/DDBJ databases">
        <authorList>
            <person name="Lima N.C."/>
            <person name="Parody-Merino A.M."/>
            <person name="Battley P.F."/>
            <person name="Fidler A.E."/>
            <person name="Prosdocimi F."/>
        </authorList>
    </citation>
    <scope>NUCLEOTIDE SEQUENCE [LARGE SCALE GENOMIC DNA]</scope>
</reference>
<dbReference type="OrthoDB" id="6375767at2759"/>
<name>A0A2I0T2H5_LIMLA</name>
<dbReference type="GO" id="GO:0051014">
    <property type="term" value="P:actin filament severing"/>
    <property type="evidence" value="ECO:0007669"/>
    <property type="project" value="TreeGrafter"/>
</dbReference>
<reference evidence="4" key="2">
    <citation type="submission" date="2017-12" db="EMBL/GenBank/DDBJ databases">
        <title>Genome sequence of the Bar-tailed Godwit (Limosa lapponica baueri).</title>
        <authorList>
            <person name="Lima N.C.B."/>
            <person name="Parody-Merino A.M."/>
            <person name="Battley P.F."/>
            <person name="Fidler A.E."/>
            <person name="Prosdocimi F."/>
        </authorList>
    </citation>
    <scope>NUCLEOTIDE SEQUENCE [LARGE SCALE GENOMIC DNA]</scope>
</reference>
<dbReference type="GO" id="GO:0051015">
    <property type="term" value="F:actin filament binding"/>
    <property type="evidence" value="ECO:0007669"/>
    <property type="project" value="InterPro"/>
</dbReference>
<evidence type="ECO:0000313" key="4">
    <source>
        <dbReference type="Proteomes" id="UP000233556"/>
    </source>
</evidence>
<protein>
    <recommendedName>
        <fullName evidence="2">Gelsolin-like domain-containing protein</fullName>
    </recommendedName>
</protein>
<dbReference type="GO" id="GO:0008154">
    <property type="term" value="P:actin polymerization or depolymerization"/>
    <property type="evidence" value="ECO:0007669"/>
    <property type="project" value="TreeGrafter"/>
</dbReference>
<dbReference type="Pfam" id="PF00626">
    <property type="entry name" value="Gelsolin"/>
    <property type="match status" value="1"/>
</dbReference>
<proteinExistence type="predicted"/>
<keyword evidence="4" id="KW-1185">Reference proteome</keyword>
<evidence type="ECO:0000259" key="2">
    <source>
        <dbReference type="Pfam" id="PF00626"/>
    </source>
</evidence>
<feature type="domain" description="Gelsolin-like" evidence="2">
    <location>
        <begin position="35"/>
        <end position="74"/>
    </location>
</feature>
<dbReference type="GO" id="GO:0005737">
    <property type="term" value="C:cytoplasm"/>
    <property type="evidence" value="ECO:0007669"/>
    <property type="project" value="TreeGrafter"/>
</dbReference>
<evidence type="ECO:0000313" key="3">
    <source>
        <dbReference type="EMBL" id="PKU27991.1"/>
    </source>
</evidence>
<dbReference type="InterPro" id="IPR007122">
    <property type="entry name" value="Villin/Gelsolin"/>
</dbReference>
<dbReference type="Gene3D" id="3.40.20.10">
    <property type="entry name" value="Severin"/>
    <property type="match status" value="1"/>
</dbReference>
<dbReference type="GO" id="GO:0015629">
    <property type="term" value="C:actin cytoskeleton"/>
    <property type="evidence" value="ECO:0007669"/>
    <property type="project" value="TreeGrafter"/>
</dbReference>